<evidence type="ECO:0000313" key="6">
    <source>
        <dbReference type="EMBL" id="MBA8847796.1"/>
    </source>
</evidence>
<dbReference type="Proteomes" id="UP000585905">
    <property type="component" value="Unassembled WGS sequence"/>
</dbReference>
<dbReference type="GO" id="GO:0030170">
    <property type="term" value="F:pyridoxal phosphate binding"/>
    <property type="evidence" value="ECO:0007669"/>
    <property type="project" value="InterPro"/>
</dbReference>
<keyword evidence="3 6" id="KW-0808">Transferase</keyword>
<evidence type="ECO:0000313" key="7">
    <source>
        <dbReference type="Proteomes" id="UP000585905"/>
    </source>
</evidence>
<dbReference type="InterPro" id="IPR051326">
    <property type="entry name" value="Kynurenine-oxoglutarate_AT"/>
</dbReference>
<dbReference type="InterPro" id="IPR004839">
    <property type="entry name" value="Aminotransferase_I/II_large"/>
</dbReference>
<dbReference type="AlphaFoldDB" id="A0A839E966"/>
<proteinExistence type="predicted"/>
<sequence length="399" mass="41711">MSAMEPWRRSLDAAGLVDADGSTRPTIFAEMSALATAHDAVNLGQGFPDEDGPSEVLDAAVEAIRSGANQYPPGRGTPDLRAAISEHRARFGSPALDPETEVLVTAGATEAIAAALLALVPPDGEVVTLSPFYDSYAAIIGLIGARHTTIPLRGADFQPEPADIDAAIGPSTTVVLLNNPHNPTGSVIAPELLERIAARAAAHGAVVVSDEVYEHLVFDGAPFTPIAAVPSARGRALSISSAAKTFRVTGWKIGWITGPAALIEAVVAVKQFLTYVNGAPFQPAVAVGLRLPDAYFTEASLVLQRRRDLLSAGLRDAGFAVSPSRGSYFVVADAAPLGVEDGAAFARELVRDAGVASIPLAAFAPGSSDPAIRSSLRFAFCRRDEAIEESVRRLSAYRR</sequence>
<name>A0A839E966_9MICO</name>
<dbReference type="SUPFAM" id="SSF53383">
    <property type="entry name" value="PLP-dependent transferases"/>
    <property type="match status" value="1"/>
</dbReference>
<dbReference type="EC" id="2.6.1.17" evidence="6"/>
<dbReference type="PANTHER" id="PTHR43807">
    <property type="entry name" value="FI04487P"/>
    <property type="match status" value="1"/>
</dbReference>
<evidence type="ECO:0000256" key="2">
    <source>
        <dbReference type="ARBA" id="ARBA00022576"/>
    </source>
</evidence>
<accession>A0A839E966</accession>
<dbReference type="InterPro" id="IPR015421">
    <property type="entry name" value="PyrdxlP-dep_Trfase_major"/>
</dbReference>
<dbReference type="Gene3D" id="3.90.1150.10">
    <property type="entry name" value="Aspartate Aminotransferase, domain 1"/>
    <property type="match status" value="1"/>
</dbReference>
<comment type="cofactor">
    <cofactor evidence="1">
        <name>pyridoxal 5'-phosphate</name>
        <dbReference type="ChEBI" id="CHEBI:597326"/>
    </cofactor>
</comment>
<feature type="domain" description="Aminotransferase class I/classII large" evidence="5">
    <location>
        <begin position="39"/>
        <end position="394"/>
    </location>
</feature>
<comment type="caution">
    <text evidence="6">The sequence shown here is derived from an EMBL/GenBank/DDBJ whole genome shotgun (WGS) entry which is preliminary data.</text>
</comment>
<organism evidence="6 7">
    <name type="scientific">Microcella alkalica</name>
    <dbReference type="NCBI Taxonomy" id="355930"/>
    <lineage>
        <taxon>Bacteria</taxon>
        <taxon>Bacillati</taxon>
        <taxon>Actinomycetota</taxon>
        <taxon>Actinomycetes</taxon>
        <taxon>Micrococcales</taxon>
        <taxon>Microbacteriaceae</taxon>
        <taxon>Microcella</taxon>
    </lineage>
</organism>
<dbReference type="RefSeq" id="WP_182490629.1">
    <property type="nucleotide sequence ID" value="NZ_BAAAOV010000001.1"/>
</dbReference>
<dbReference type="InterPro" id="IPR015422">
    <property type="entry name" value="PyrdxlP-dep_Trfase_small"/>
</dbReference>
<dbReference type="GO" id="GO:0005737">
    <property type="term" value="C:cytoplasm"/>
    <property type="evidence" value="ECO:0007669"/>
    <property type="project" value="TreeGrafter"/>
</dbReference>
<dbReference type="Gene3D" id="3.40.640.10">
    <property type="entry name" value="Type I PLP-dependent aspartate aminotransferase-like (Major domain)"/>
    <property type="match status" value="1"/>
</dbReference>
<protein>
    <submittedName>
        <fullName evidence="6">N-succinyldiaminopimelate aminotransferase</fullName>
        <ecNumber evidence="6">2.6.1.17</ecNumber>
    </submittedName>
</protein>
<reference evidence="6 7" key="1">
    <citation type="submission" date="2020-07" db="EMBL/GenBank/DDBJ databases">
        <title>Sequencing the genomes of 1000 actinobacteria strains.</title>
        <authorList>
            <person name="Klenk H.-P."/>
        </authorList>
    </citation>
    <scope>NUCLEOTIDE SEQUENCE [LARGE SCALE GENOMIC DNA]</scope>
    <source>
        <strain evidence="6 7">DSM 19663</strain>
    </source>
</reference>
<keyword evidence="2 6" id="KW-0032">Aminotransferase</keyword>
<dbReference type="Pfam" id="PF00155">
    <property type="entry name" value="Aminotran_1_2"/>
    <property type="match status" value="1"/>
</dbReference>
<dbReference type="GO" id="GO:0016212">
    <property type="term" value="F:kynurenine-oxoglutarate transaminase activity"/>
    <property type="evidence" value="ECO:0007669"/>
    <property type="project" value="TreeGrafter"/>
</dbReference>
<keyword evidence="7" id="KW-1185">Reference proteome</keyword>
<gene>
    <name evidence="6" type="ORF">FHX53_001388</name>
</gene>
<dbReference type="CDD" id="cd00609">
    <property type="entry name" value="AAT_like"/>
    <property type="match status" value="1"/>
</dbReference>
<dbReference type="GO" id="GO:0009016">
    <property type="term" value="F:succinyldiaminopimelate transaminase activity"/>
    <property type="evidence" value="ECO:0007669"/>
    <property type="project" value="UniProtKB-EC"/>
</dbReference>
<keyword evidence="4" id="KW-0663">Pyridoxal phosphate</keyword>
<evidence type="ECO:0000259" key="5">
    <source>
        <dbReference type="Pfam" id="PF00155"/>
    </source>
</evidence>
<evidence type="ECO:0000256" key="4">
    <source>
        <dbReference type="ARBA" id="ARBA00022898"/>
    </source>
</evidence>
<dbReference type="InterPro" id="IPR015424">
    <property type="entry name" value="PyrdxlP-dep_Trfase"/>
</dbReference>
<evidence type="ECO:0000256" key="1">
    <source>
        <dbReference type="ARBA" id="ARBA00001933"/>
    </source>
</evidence>
<dbReference type="PANTHER" id="PTHR43807:SF20">
    <property type="entry name" value="FI04487P"/>
    <property type="match status" value="1"/>
</dbReference>
<evidence type="ECO:0000256" key="3">
    <source>
        <dbReference type="ARBA" id="ARBA00022679"/>
    </source>
</evidence>
<dbReference type="EMBL" id="JACGWX010000003">
    <property type="protein sequence ID" value="MBA8847796.1"/>
    <property type="molecule type" value="Genomic_DNA"/>
</dbReference>